<dbReference type="FunFam" id="3.40.50.300:FF:000491">
    <property type="entry name" value="E3 ubiquitin-protein ligase RNF213"/>
    <property type="match status" value="1"/>
</dbReference>
<dbReference type="PROSITE" id="PS51981">
    <property type="entry name" value="ZF_RZ"/>
    <property type="match status" value="1"/>
</dbReference>
<dbReference type="eggNOG" id="ENOG502QQ65">
    <property type="taxonomic scope" value="Eukaryota"/>
</dbReference>
<dbReference type="Gene3D" id="3.40.50.300">
    <property type="entry name" value="P-loop containing nucleotide triphosphate hydrolases"/>
    <property type="match status" value="2"/>
</dbReference>
<dbReference type="EnsemblMetazoa" id="HelroT190307">
    <property type="protein sequence ID" value="HelroP190307"/>
    <property type="gene ID" value="HelroG190307"/>
</dbReference>
<sequence length="3435" mass="392762">MALSIRQNGVEGYFSFIIVDVLPTVLTLYMDAGFKLPPPKRDEVLLCNSTTTFEEIKLLWLRAMKDESGRIYCLVHAELLDYDVASEVEKSLKIHINPVKNVKFVIVCSSNKSEKSHLINVFEQFKVKCPHLDIEQVQKVCVRMIKSHRAGVGKTLRVKRFVEELQNKLKMNVDDKDWCLCSVPLHSRVVDDTSVIRLLRLSKYNDDPRIYHLDVSREVTEGVDHLLFNLLVLGSAADSNGYMWSRSARDFYLVESMPLLIKMATSNKDGKNTSLQYLHQVFYLLPSLTCWSPADCLNIIQSKNLCQCSFYFSKTNCSYDLNHLFCKISFPIKAVPRHKGAKYQEIDQLMDAEELASDTFQRPCHYLHAISSNVPLAHYDKKKKTANISECITLMMSFCSVQDPSWSELKYFAQFLNYQLSLSEKSSFCHPVMAQDMPGFFNYVVNFVISMSRSGTSINILDYYGMKRTWETSSHPYLFFNYDNHSFTFMGFIVNPKNGDVIEPVTGKVLMEQAVSLPLYQALARNRVNLNENFDNLNSYFGVTYIWILLRRMEKLQKMCLVMGKEYMHDPDNTFELTADNVKKLMAIYMRFKCNIPVIVMGETGCGKTRLIKFLCDFLKPPGVDVNNMILMKVHGGTTSEQIIRKVTTSSIEAQRTAAAYPGTETVLFFDEANTTECIGLIKEIMCDRRVNGMPLNHIYSLKFVAACNPYRKHSDMMIKRLEKAGLGYHVQADQTTDRLGHLPMRQLVYRVKSLPASLLPLVWDFGQLSSRVEKIYIVQMFNEYKVNMNSYIIAKISDILTASQAFMRQQQDECSFVSLRDVGRCLQVFIWFLSHENIFERMNGLVQERLNEKKKLDDMSKLNQAEDKDETKICYVLNAVPRSLMLALGVCYYVCLEKRKEYLEFIAPYFQDLCAENGTAEKIFEEIDTCQDVFLNEIDLASNIARNQALKENLFMMVVCIELRIPLFLVGKPGSSKSLAKTIVADVMQGNQSKSDLFKSFKSAHMVSYQCSPLSTPDGIVGTFGQCARLQKDKDLEKFVSVVVLDEVGLAEDSDRMPLKTLHPLLEDGCEGDEKPEPYKKVSFIGISNWALDPAKMNRGILVQRGIPSHQELLLSAKGICNADYNVGLKCNKLLEPLAEGYFELYQSTLHNEFFGLRDFYSLVKMVCFMAEKQDDTPTWGQLKTAIMRNFGGLDAVQPLDVFKGHLSHVIDTTDGLTCFQTESSDSDHSPAHLIRQSLQEDCKDLNLKCKLCSESRYLLILTDNYAALHLLQHDLLQIKDAIIIFGSSFPKDQEYTQVCRNINRIKVCMETGRTVVLLNLESLYESLYDALNQYYIKFGDQRFVDLGLGTQRVKCRVHESFRLIVVAEKQVVYNKFPIPLINRLEKHYLATSSLLTSSQASVASKLKSWAFDFATQTGFCYRSKKSQQPLIEDAIIGYHADAPASVVIQICKNNKSSILNETEMLSRCKRVMLQCATPESLFRLKNSKLSFDQEQYFNCYFKQQFHLSLKDFIQGVLIEEKKMNDDTTDETDENCYCENDSDGCIFVQITTHSRLLLKRETSDLCKSLNLPNNSIQLLSLQSIGTEHQFCRELRDFFSDDDVAKDKAKLRREILIVQCDSGDQHSQLIACTRYNISNEYANYCLSRKQLNSGVGDVAADNEDSRGMKMNGAAKHVLFIIQLPRIVGGCFVGLQGGRWMSYHIDDLLPKNNVIENMIELRDKTVSSLFEFGELSFERPGASKICGDEEEISIDNEQESSDRDVNGGKFLILSKDDENKDDVNMNDGDHQVESIEVVPENGAFKFSTEEFPSVGTFFPEQPAKPSLKFVPANESKSTWCQSEANELIKNCVHAAIAMLETQVSSRSSGSLGGASRKTELIDLLLNNLHQPISGGGNVAIMLLKYSNRSFVEYLECKVTPVLAYIISLLDTNQNLNIMLAHDDNMHWIKHFCYLALADKNFLYLKFSDIRTVTQKSNKTSFELKTCGCHGNKLNPMFPFSWLIKEQIDKLLNVQRKTHSNRSISLIEIFGDSEIGHFVKETCEGDEDVQRDMFERYLNDFVYMNYRSQMKESISQQIEVVKEDLRNQIFSDDLMSDGCVENKFSLVNIHVVHEQVHVRYLLFVELLTSCPQAALSIHQALDVVCLRYCTDVLLPGKEQFNDLQKMKKWTEDVESFKWNRIVAMKLFFNNVCQNFQENNFDVERLDFLWNFLGDKPDFKEVRVLNNVEKYLELCNTKAIKRHLGKQLDMKCCHCSKGTVSIQSKCCHRYCKPCFLIIINHKHGRCCVCNSVFTEEEKKPIEVDKKKVQCYESYKQRVNAFLISLVSQLCFAGRTPPSAQVVAKLMGYVTLHGHSLKINEDSSDSSAGNEMPESELLMTVDMAKNCIDPTPVVRSFLLQMLLRYQIEDVEDYLDNFFEESLRLINENHEHIVELCALCLHCFEDHFYNLGLKQQQTKLRFILNLWKSYDVPTVNQGLLGVKKLQKVALIQYGLHELAGAICISSNGIGTDGSVFRYFLIKQIARRFGIKLLIELSQQPRWHWIIGPNETNDQLKQPADRFLLVGETYRDCRDAITLVTMGNDVQLLDQIKNLNDYIFNLALYQGVTRRNHFEDSEEHVDQKFVDSLNQYMLKKSTVKNKELSAKILTNNMDGMKVTPADHSEVLDLLMHFTIALSGLKRSNSLLGCIAKLCQDAAFIKTAYLPTMPHDVVAEAFSVLQTSVFEGPLQLYVCPDGHPYTIGECGKPAMSRPCNVCGKIVGGTNHNLAAENQLLTFTGDKTKSGHILGKAEKRGPATSERDMTALQTSLVRILVHLSLYVASQTKDFPHGIIDPTISTVDCSTFFMNHIIRDLQDIETCLLKSRDDVLLVLHQLVHNIASSDNKSSHGADVNWDSKEGRKQWEIHFVAQFIAPLVANLDAKLKAIQQLIMEDKRQESNKLMKIIYEVETQPLYVKSLNVNEIESSPLLWRYRTRVSMENMILDLQNLNSGVNSNNSHALLQYFLKRQPLLRLLQHLPTIHKLHQKLIFKLNRTLDYSESNAVTINNFLDLSLDDYERSEFQSLFEVFIETWNAVRHSIPDVYKGIKLPEKYLKDNLTLNSEIAVALPLWRRYGLYSVALVQFLIDQQNQLLDFFSKEKIVSNIQHVNLDESTVAHIVTYDPDRDLPALLLANCNYSFQLGAFTKIEYDYDNMEKQIISKFISGKPFLNPSMNVIIFKEDFKAAVTFAELERRIKQVQMPQNIFEKDLKTLATASDALACFNIVVEFLSSVATDPEKKIVDFMNELKSLQLKHARSAWLAISLIRAKFLVKNEQNPLDHVDGKFKQNLSDDMRQRLVQCFANARMDDFIQTFYECILFELTQTGTVHDDVGEDFDNSNQRLKDVLYEYFSAKDKENAFPFLSSNEFPDEILVSHCLSTWLCALYPNKKIEIKEDSTVLRIS</sequence>
<dbReference type="Pfam" id="PF20173">
    <property type="entry name" value="ZnF_RZ-type"/>
    <property type="match status" value="1"/>
</dbReference>
<dbReference type="GO" id="GO:0008270">
    <property type="term" value="F:zinc ion binding"/>
    <property type="evidence" value="ECO:0007669"/>
    <property type="project" value="UniProtKB-KW"/>
</dbReference>
<dbReference type="PANTHER" id="PTHR22605:SF16">
    <property type="entry name" value="E3 UBIQUITIN-PROTEIN LIGASE RNF213"/>
    <property type="match status" value="1"/>
</dbReference>
<keyword evidence="5" id="KW-0862">Zinc</keyword>
<dbReference type="GO" id="GO:0016887">
    <property type="term" value="F:ATP hydrolysis activity"/>
    <property type="evidence" value="ECO:0007669"/>
    <property type="project" value="InterPro"/>
</dbReference>
<dbReference type="GO" id="GO:0004842">
    <property type="term" value="F:ubiquitin-protein transferase activity"/>
    <property type="evidence" value="ECO:0007669"/>
    <property type="project" value="InterPro"/>
</dbReference>
<evidence type="ECO:0000259" key="8">
    <source>
        <dbReference type="PROSITE" id="PS51981"/>
    </source>
</evidence>
<dbReference type="KEGG" id="hro:HELRODRAFT_190307"/>
<evidence type="ECO:0000313" key="9">
    <source>
        <dbReference type="EMBL" id="ESO09860.1"/>
    </source>
</evidence>
<dbReference type="InterPro" id="IPR031248">
    <property type="entry name" value="RNF213"/>
</dbReference>
<dbReference type="OrthoDB" id="2423195at2759"/>
<comment type="subcellular location">
    <subcellularLocation>
        <location evidence="1">Cytoplasm</location>
    </subcellularLocation>
</comment>
<dbReference type="InParanoid" id="T1FRW0"/>
<dbReference type="GeneID" id="20211557"/>
<keyword evidence="7" id="KW-0812">Transmembrane</keyword>
<dbReference type="EMBL" id="AMQM01002829">
    <property type="status" value="NOT_ANNOTATED_CDS"/>
    <property type="molecule type" value="Genomic_DNA"/>
</dbReference>
<accession>T1FRW0</accession>
<dbReference type="EMBL" id="KB095905">
    <property type="protein sequence ID" value="ESO09860.1"/>
    <property type="molecule type" value="Genomic_DNA"/>
</dbReference>
<protein>
    <recommendedName>
        <fullName evidence="8">RZ-type domain-containing protein</fullName>
    </recommendedName>
</protein>
<feature type="transmembrane region" description="Helical" evidence="7">
    <location>
        <begin position="12"/>
        <end position="30"/>
    </location>
</feature>
<evidence type="ECO:0000256" key="6">
    <source>
        <dbReference type="ARBA" id="ARBA00022859"/>
    </source>
</evidence>
<dbReference type="InterPro" id="IPR027417">
    <property type="entry name" value="P-loop_NTPase"/>
</dbReference>
<dbReference type="GO" id="GO:0005737">
    <property type="term" value="C:cytoplasm"/>
    <property type="evidence" value="ECO:0007669"/>
    <property type="project" value="UniProtKB-SubCell"/>
</dbReference>
<evidence type="ECO:0000256" key="4">
    <source>
        <dbReference type="ARBA" id="ARBA00022771"/>
    </source>
</evidence>
<keyword evidence="2" id="KW-0963">Cytoplasm</keyword>
<name>T1FRW0_HELRO</name>
<keyword evidence="11" id="KW-1185">Reference proteome</keyword>
<dbReference type="SUPFAM" id="SSF52540">
    <property type="entry name" value="P-loop containing nucleoside triphosphate hydrolases"/>
    <property type="match status" value="2"/>
</dbReference>
<keyword evidence="4" id="KW-0863">Zinc-finger</keyword>
<reference evidence="11" key="1">
    <citation type="submission" date="2012-12" db="EMBL/GenBank/DDBJ databases">
        <authorList>
            <person name="Hellsten U."/>
            <person name="Grimwood J."/>
            <person name="Chapman J.A."/>
            <person name="Shapiro H."/>
            <person name="Aerts A."/>
            <person name="Otillar R.P."/>
            <person name="Terry A.Y."/>
            <person name="Boore J.L."/>
            <person name="Simakov O."/>
            <person name="Marletaz F."/>
            <person name="Cho S.-J."/>
            <person name="Edsinger-Gonzales E."/>
            <person name="Havlak P."/>
            <person name="Kuo D.-H."/>
            <person name="Larsson T."/>
            <person name="Lv J."/>
            <person name="Arendt D."/>
            <person name="Savage R."/>
            <person name="Osoegawa K."/>
            <person name="de Jong P."/>
            <person name="Lindberg D.R."/>
            <person name="Seaver E.C."/>
            <person name="Weisblat D.A."/>
            <person name="Putnam N.H."/>
            <person name="Grigoriev I.V."/>
            <person name="Rokhsar D.S."/>
        </authorList>
    </citation>
    <scope>NUCLEOTIDE SEQUENCE</scope>
</reference>
<feature type="domain" description="RZ-type" evidence="8">
    <location>
        <begin position="2702"/>
        <end position="2778"/>
    </location>
</feature>
<evidence type="ECO:0000256" key="7">
    <source>
        <dbReference type="SAM" id="Phobius"/>
    </source>
</evidence>
<evidence type="ECO:0000256" key="3">
    <source>
        <dbReference type="ARBA" id="ARBA00022723"/>
    </source>
</evidence>
<reference evidence="10" key="3">
    <citation type="submission" date="2015-06" db="UniProtKB">
        <authorList>
            <consortium name="EnsemblMetazoa"/>
        </authorList>
    </citation>
    <scope>IDENTIFICATION</scope>
</reference>
<organism evidence="10 11">
    <name type="scientific">Helobdella robusta</name>
    <name type="common">Californian leech</name>
    <dbReference type="NCBI Taxonomy" id="6412"/>
    <lineage>
        <taxon>Eukaryota</taxon>
        <taxon>Metazoa</taxon>
        <taxon>Spiralia</taxon>
        <taxon>Lophotrochozoa</taxon>
        <taxon>Annelida</taxon>
        <taxon>Clitellata</taxon>
        <taxon>Hirudinea</taxon>
        <taxon>Rhynchobdellida</taxon>
        <taxon>Glossiphoniidae</taxon>
        <taxon>Helobdella</taxon>
    </lineage>
</organism>
<proteinExistence type="predicted"/>
<dbReference type="CTD" id="20211557"/>
<gene>
    <name evidence="10" type="primary">20211557</name>
    <name evidence="9" type="ORF">HELRODRAFT_190307</name>
</gene>
<evidence type="ECO:0000313" key="11">
    <source>
        <dbReference type="Proteomes" id="UP000015101"/>
    </source>
</evidence>
<dbReference type="GO" id="GO:0002376">
    <property type="term" value="P:immune system process"/>
    <property type="evidence" value="ECO:0007669"/>
    <property type="project" value="UniProtKB-KW"/>
</dbReference>
<keyword evidence="3" id="KW-0479">Metal-binding</keyword>
<keyword evidence="7" id="KW-1133">Transmembrane helix</keyword>
<dbReference type="PANTHER" id="PTHR22605">
    <property type="entry name" value="RZ-TYPE DOMAIN-CONTAINING PROTEIN"/>
    <property type="match status" value="1"/>
</dbReference>
<evidence type="ECO:0000313" key="10">
    <source>
        <dbReference type="EnsemblMetazoa" id="HelroP190307"/>
    </source>
</evidence>
<dbReference type="InterPro" id="IPR046439">
    <property type="entry name" value="ZF_RZ_dom"/>
</dbReference>
<keyword evidence="7" id="KW-0472">Membrane</keyword>
<keyword evidence="6" id="KW-0391">Immunity</keyword>
<evidence type="ECO:0000256" key="1">
    <source>
        <dbReference type="ARBA" id="ARBA00004496"/>
    </source>
</evidence>
<reference evidence="9 11" key="2">
    <citation type="journal article" date="2013" name="Nature">
        <title>Insights into bilaterian evolution from three spiralian genomes.</title>
        <authorList>
            <person name="Simakov O."/>
            <person name="Marletaz F."/>
            <person name="Cho S.J."/>
            <person name="Edsinger-Gonzales E."/>
            <person name="Havlak P."/>
            <person name="Hellsten U."/>
            <person name="Kuo D.H."/>
            <person name="Larsson T."/>
            <person name="Lv J."/>
            <person name="Arendt D."/>
            <person name="Savage R."/>
            <person name="Osoegawa K."/>
            <person name="de Jong P."/>
            <person name="Grimwood J."/>
            <person name="Chapman J.A."/>
            <person name="Shapiro H."/>
            <person name="Aerts A."/>
            <person name="Otillar R.P."/>
            <person name="Terry A.Y."/>
            <person name="Boore J.L."/>
            <person name="Grigoriev I.V."/>
            <person name="Lindberg D.R."/>
            <person name="Seaver E.C."/>
            <person name="Weisblat D.A."/>
            <person name="Putnam N.H."/>
            <person name="Rokhsar D.S."/>
        </authorList>
    </citation>
    <scope>NUCLEOTIDE SEQUENCE</scope>
</reference>
<dbReference type="HOGENOM" id="CLU_000066_0_0_1"/>
<evidence type="ECO:0000256" key="5">
    <source>
        <dbReference type="ARBA" id="ARBA00022833"/>
    </source>
</evidence>
<dbReference type="Proteomes" id="UP000015101">
    <property type="component" value="Unassembled WGS sequence"/>
</dbReference>
<evidence type="ECO:0000256" key="2">
    <source>
        <dbReference type="ARBA" id="ARBA00022490"/>
    </source>
</evidence>
<dbReference type="OMA" id="REHAYMP"/>
<dbReference type="RefSeq" id="XP_009011674.1">
    <property type="nucleotide sequence ID" value="XM_009013426.1"/>
</dbReference>